<reference evidence="6 7" key="1">
    <citation type="journal article" date="2016" name="Nat. Commun.">
        <title>Thousands of microbial genomes shed light on interconnected biogeochemical processes in an aquifer system.</title>
        <authorList>
            <person name="Anantharaman K."/>
            <person name="Brown C.T."/>
            <person name="Hug L.A."/>
            <person name="Sharon I."/>
            <person name="Castelle C.J."/>
            <person name="Probst A.J."/>
            <person name="Thomas B.C."/>
            <person name="Singh A."/>
            <person name="Wilkins M.J."/>
            <person name="Karaoz U."/>
            <person name="Brodie E.L."/>
            <person name="Williams K.H."/>
            <person name="Hubbard S.S."/>
            <person name="Banfield J.F."/>
        </authorList>
    </citation>
    <scope>NUCLEOTIDE SEQUENCE [LARGE SCALE GENOMIC DNA]</scope>
</reference>
<evidence type="ECO:0000259" key="5">
    <source>
        <dbReference type="PROSITE" id="PS51918"/>
    </source>
</evidence>
<protein>
    <recommendedName>
        <fullName evidence="5">Radical SAM core domain-containing protein</fullName>
    </recommendedName>
</protein>
<dbReference type="Pfam" id="PF04055">
    <property type="entry name" value="Radical_SAM"/>
    <property type="match status" value="1"/>
</dbReference>
<name>A0A1G2MJT6_9BACT</name>
<dbReference type="EMBL" id="MHRK01000033">
    <property type="protein sequence ID" value="OHA23439.1"/>
    <property type="molecule type" value="Genomic_DNA"/>
</dbReference>
<dbReference type="GO" id="GO:0003824">
    <property type="term" value="F:catalytic activity"/>
    <property type="evidence" value="ECO:0007669"/>
    <property type="project" value="InterPro"/>
</dbReference>
<feature type="domain" description="Radical SAM core" evidence="5">
    <location>
        <begin position="1"/>
        <end position="224"/>
    </location>
</feature>
<sequence>MNPQVDVVVGLACNAKCGFCVQECTRKTVDQFSIEKISTALKFVHGRGVHRLVITGGEPTLDGYAKRTYYTLLVASEIGSWEFKAVYTNGTGLLEDVVRPCMMKAPMPRVGVLAEAGLTDVNLSRHHYSHKEAAVVFGIQIPTAEDIVRAAQMFGVNVRLNCNLMRGCVDTFEQMCTYLLWAKSLGVKDVYFRNLFRFAQSDLYDPREFNTRNVLQFTQNHSVDFESLLEKVYGSTDFVLTKQRLKKNEGHGTETGFLFQNALPVYFADLTIGKERPGAGTYWVVMPNGYLYDAFTSEQHRIDVPLTQAGTLPEGRS</sequence>
<proteinExistence type="predicted"/>
<keyword evidence="4" id="KW-0411">Iron-sulfur</keyword>
<dbReference type="InterPro" id="IPR007197">
    <property type="entry name" value="rSAM"/>
</dbReference>
<dbReference type="PANTHER" id="PTHR11228">
    <property type="entry name" value="RADICAL SAM DOMAIN PROTEIN"/>
    <property type="match status" value="1"/>
</dbReference>
<dbReference type="InterPro" id="IPR050377">
    <property type="entry name" value="Radical_SAM_PqqE_MftC-like"/>
</dbReference>
<dbReference type="GO" id="GO:0051536">
    <property type="term" value="F:iron-sulfur cluster binding"/>
    <property type="evidence" value="ECO:0007669"/>
    <property type="project" value="UniProtKB-KW"/>
</dbReference>
<evidence type="ECO:0000256" key="2">
    <source>
        <dbReference type="ARBA" id="ARBA00022723"/>
    </source>
</evidence>
<evidence type="ECO:0000256" key="1">
    <source>
        <dbReference type="ARBA" id="ARBA00022691"/>
    </source>
</evidence>
<dbReference type="Proteomes" id="UP000177130">
    <property type="component" value="Unassembled WGS sequence"/>
</dbReference>
<evidence type="ECO:0000313" key="7">
    <source>
        <dbReference type="Proteomes" id="UP000177130"/>
    </source>
</evidence>
<keyword evidence="3" id="KW-0408">Iron</keyword>
<comment type="caution">
    <text evidence="6">The sequence shown here is derived from an EMBL/GenBank/DDBJ whole genome shotgun (WGS) entry which is preliminary data.</text>
</comment>
<evidence type="ECO:0000256" key="3">
    <source>
        <dbReference type="ARBA" id="ARBA00023004"/>
    </source>
</evidence>
<gene>
    <name evidence="6" type="ORF">A3C72_03695</name>
</gene>
<dbReference type="AlphaFoldDB" id="A0A1G2MJT6"/>
<dbReference type="SUPFAM" id="SSF102114">
    <property type="entry name" value="Radical SAM enzymes"/>
    <property type="match status" value="1"/>
</dbReference>
<dbReference type="InterPro" id="IPR013785">
    <property type="entry name" value="Aldolase_TIM"/>
</dbReference>
<keyword evidence="2" id="KW-0479">Metal-binding</keyword>
<dbReference type="STRING" id="1802306.A3C72_03695"/>
<accession>A0A1G2MJT6</accession>
<dbReference type="CDD" id="cd01335">
    <property type="entry name" value="Radical_SAM"/>
    <property type="match status" value="1"/>
</dbReference>
<dbReference type="SFLD" id="SFLDS00029">
    <property type="entry name" value="Radical_SAM"/>
    <property type="match status" value="1"/>
</dbReference>
<dbReference type="Gene3D" id="3.20.20.70">
    <property type="entry name" value="Aldolase class I"/>
    <property type="match status" value="1"/>
</dbReference>
<dbReference type="PANTHER" id="PTHR11228:SF7">
    <property type="entry name" value="PQQA PEPTIDE CYCLASE"/>
    <property type="match status" value="1"/>
</dbReference>
<organism evidence="6 7">
    <name type="scientific">Candidatus Taylorbacteria bacterium RIFCSPHIGHO2_02_FULL_43_32b</name>
    <dbReference type="NCBI Taxonomy" id="1802306"/>
    <lineage>
        <taxon>Bacteria</taxon>
        <taxon>Candidatus Tayloriibacteriota</taxon>
    </lineage>
</organism>
<dbReference type="InterPro" id="IPR058240">
    <property type="entry name" value="rSAM_sf"/>
</dbReference>
<keyword evidence="1" id="KW-0949">S-adenosyl-L-methionine</keyword>
<evidence type="ECO:0000313" key="6">
    <source>
        <dbReference type="EMBL" id="OHA23439.1"/>
    </source>
</evidence>
<evidence type="ECO:0000256" key="4">
    <source>
        <dbReference type="ARBA" id="ARBA00023014"/>
    </source>
</evidence>
<dbReference type="GO" id="GO:0046872">
    <property type="term" value="F:metal ion binding"/>
    <property type="evidence" value="ECO:0007669"/>
    <property type="project" value="UniProtKB-KW"/>
</dbReference>
<dbReference type="PROSITE" id="PS51918">
    <property type="entry name" value="RADICAL_SAM"/>
    <property type="match status" value="1"/>
</dbReference>